<keyword evidence="3" id="KW-1185">Reference proteome</keyword>
<accession>A0A0C2HP37</accession>
<evidence type="ECO:0000259" key="1">
    <source>
        <dbReference type="Pfam" id="PF09413"/>
    </source>
</evidence>
<dbReference type="Proteomes" id="UP000035068">
    <property type="component" value="Unassembled WGS sequence"/>
</dbReference>
<evidence type="ECO:0000313" key="2">
    <source>
        <dbReference type="EMBL" id="KIH76645.1"/>
    </source>
</evidence>
<name>A0A0C2HP37_9BACT</name>
<comment type="caution">
    <text evidence="2">The sequence shown here is derived from an EMBL/GenBank/DDBJ whole genome shotgun (WGS) entry which is preliminary data.</text>
</comment>
<dbReference type="InterPro" id="IPR018551">
    <property type="entry name" value="DUF2007"/>
</dbReference>
<feature type="domain" description="DUF2007" evidence="1">
    <location>
        <begin position="1"/>
        <end position="58"/>
    </location>
</feature>
<protein>
    <recommendedName>
        <fullName evidence="1">DUF2007 domain-containing protein</fullName>
    </recommendedName>
</protein>
<dbReference type="Pfam" id="PF09413">
    <property type="entry name" value="DUF2007"/>
    <property type="match status" value="1"/>
</dbReference>
<dbReference type="SUPFAM" id="SSF54913">
    <property type="entry name" value="GlnB-like"/>
    <property type="match status" value="1"/>
</dbReference>
<organism evidence="2 3">
    <name type="scientific">Geoalkalibacter ferrihydriticus DSM 17813</name>
    <dbReference type="NCBI Taxonomy" id="1121915"/>
    <lineage>
        <taxon>Bacteria</taxon>
        <taxon>Pseudomonadati</taxon>
        <taxon>Thermodesulfobacteriota</taxon>
        <taxon>Desulfuromonadia</taxon>
        <taxon>Desulfuromonadales</taxon>
        <taxon>Geoalkalibacteraceae</taxon>
        <taxon>Geoalkalibacter</taxon>
    </lineage>
</organism>
<sequence>MVRFYDPPNIAEQAVVEGILRKAGIEFVLAPGAESENGPSQILVAEEDVPRAMELLAQQGRA</sequence>
<dbReference type="RefSeq" id="WP_040099371.1">
    <property type="nucleotide sequence ID" value="NZ_JWJD01000003.1"/>
</dbReference>
<dbReference type="EMBL" id="JWJD01000003">
    <property type="protein sequence ID" value="KIH76645.1"/>
    <property type="molecule type" value="Genomic_DNA"/>
</dbReference>
<evidence type="ECO:0000313" key="3">
    <source>
        <dbReference type="Proteomes" id="UP000035068"/>
    </source>
</evidence>
<dbReference type="InterPro" id="IPR011322">
    <property type="entry name" value="N-reg_PII-like_a/b"/>
</dbReference>
<proteinExistence type="predicted"/>
<gene>
    <name evidence="2" type="ORF">GFER_10850</name>
</gene>
<reference evidence="2 3" key="1">
    <citation type="submission" date="2014-12" db="EMBL/GenBank/DDBJ databases">
        <title>Genomes of Geoalkalibacter ferrihydriticus and Geoalkalibacter subterraneus, two haloalkaliphilic metal-reducing members of the Geobacteraceae.</title>
        <authorList>
            <person name="Badalamenti J.P."/>
            <person name="Torres C.I."/>
            <person name="Krajmalnik-Brown R."/>
            <person name="Bond D.R."/>
        </authorList>
    </citation>
    <scope>NUCLEOTIDE SEQUENCE [LARGE SCALE GENOMIC DNA]</scope>
    <source>
        <strain evidence="2 3">DSM 17813</strain>
    </source>
</reference>
<dbReference type="AlphaFoldDB" id="A0A0C2HP37"/>